<evidence type="ECO:0000313" key="2">
    <source>
        <dbReference type="EMBL" id="MBA0772574.1"/>
    </source>
</evidence>
<accession>A0A7J9EIG9</accession>
<gene>
    <name evidence="2" type="ORF">Gotri_007921</name>
</gene>
<dbReference type="EMBL" id="JABEZW010000008">
    <property type="protein sequence ID" value="MBA0772574.1"/>
    <property type="molecule type" value="Genomic_DNA"/>
</dbReference>
<proteinExistence type="predicted"/>
<sequence length="50" mass="5865">MDWFRHNCKPYLLLTLERSRQHRSRRPRQGSINPRLGEDAAGGSTSVRRT</sequence>
<organism evidence="2 3">
    <name type="scientific">Gossypium trilobum</name>
    <dbReference type="NCBI Taxonomy" id="34281"/>
    <lineage>
        <taxon>Eukaryota</taxon>
        <taxon>Viridiplantae</taxon>
        <taxon>Streptophyta</taxon>
        <taxon>Embryophyta</taxon>
        <taxon>Tracheophyta</taxon>
        <taxon>Spermatophyta</taxon>
        <taxon>Magnoliopsida</taxon>
        <taxon>eudicotyledons</taxon>
        <taxon>Gunneridae</taxon>
        <taxon>Pentapetalae</taxon>
        <taxon>rosids</taxon>
        <taxon>malvids</taxon>
        <taxon>Malvales</taxon>
        <taxon>Malvaceae</taxon>
        <taxon>Malvoideae</taxon>
        <taxon>Gossypium</taxon>
    </lineage>
</organism>
<evidence type="ECO:0000313" key="3">
    <source>
        <dbReference type="Proteomes" id="UP000593568"/>
    </source>
</evidence>
<protein>
    <submittedName>
        <fullName evidence="2">Uncharacterized protein</fullName>
    </submittedName>
</protein>
<name>A0A7J9EIG9_9ROSI</name>
<keyword evidence="3" id="KW-1185">Reference proteome</keyword>
<dbReference type="Proteomes" id="UP000593568">
    <property type="component" value="Unassembled WGS sequence"/>
</dbReference>
<comment type="caution">
    <text evidence="2">The sequence shown here is derived from an EMBL/GenBank/DDBJ whole genome shotgun (WGS) entry which is preliminary data.</text>
</comment>
<reference evidence="2 3" key="1">
    <citation type="journal article" date="2019" name="Genome Biol. Evol.">
        <title>Insights into the evolution of the New World diploid cottons (Gossypium, subgenus Houzingenia) based on genome sequencing.</title>
        <authorList>
            <person name="Grover C.E."/>
            <person name="Arick M.A. 2nd"/>
            <person name="Thrash A."/>
            <person name="Conover J.L."/>
            <person name="Sanders W.S."/>
            <person name="Peterson D.G."/>
            <person name="Frelichowski J.E."/>
            <person name="Scheffler J.A."/>
            <person name="Scheffler B.E."/>
            <person name="Wendel J.F."/>
        </authorList>
    </citation>
    <scope>NUCLEOTIDE SEQUENCE [LARGE SCALE GENOMIC DNA]</scope>
    <source>
        <strain evidence="2">8</strain>
        <tissue evidence="2">Leaf</tissue>
    </source>
</reference>
<dbReference type="AlphaFoldDB" id="A0A7J9EIG9"/>
<evidence type="ECO:0000256" key="1">
    <source>
        <dbReference type="SAM" id="MobiDB-lite"/>
    </source>
</evidence>
<feature type="region of interest" description="Disordered" evidence="1">
    <location>
        <begin position="18"/>
        <end position="50"/>
    </location>
</feature>